<evidence type="ECO:0000313" key="2">
    <source>
        <dbReference type="EMBL" id="GLJ96432.1"/>
    </source>
</evidence>
<name>A0A9W6HP60_9MICO</name>
<evidence type="ECO:0000313" key="3">
    <source>
        <dbReference type="Proteomes" id="UP001142291"/>
    </source>
</evidence>
<comment type="caution">
    <text evidence="2">The sequence shown here is derived from an EMBL/GenBank/DDBJ whole genome shotgun (WGS) entry which is preliminary data.</text>
</comment>
<dbReference type="Proteomes" id="UP001142291">
    <property type="component" value="Unassembled WGS sequence"/>
</dbReference>
<proteinExistence type="predicted"/>
<sequence>MMLSSRRVSSAERLYVTIAIVAVAGSNGCPSAGGCTVEAVASSEGDGEEEGSDMAQRLYRGASAPTV</sequence>
<organism evidence="2 3">
    <name type="scientific">Microbacterium dextranolyticum</name>
    <dbReference type="NCBI Taxonomy" id="36806"/>
    <lineage>
        <taxon>Bacteria</taxon>
        <taxon>Bacillati</taxon>
        <taxon>Actinomycetota</taxon>
        <taxon>Actinomycetes</taxon>
        <taxon>Micrococcales</taxon>
        <taxon>Microbacteriaceae</taxon>
        <taxon>Microbacterium</taxon>
    </lineage>
</organism>
<reference evidence="2" key="1">
    <citation type="journal article" date="2014" name="Int. J. Syst. Evol. Microbiol.">
        <title>Complete genome sequence of Corynebacterium casei LMG S-19264T (=DSM 44701T), isolated from a smear-ripened cheese.</title>
        <authorList>
            <consortium name="US DOE Joint Genome Institute (JGI-PGF)"/>
            <person name="Walter F."/>
            <person name="Albersmeier A."/>
            <person name="Kalinowski J."/>
            <person name="Ruckert C."/>
        </authorList>
    </citation>
    <scope>NUCLEOTIDE SEQUENCE</scope>
    <source>
        <strain evidence="2">VKM Ac-1940</strain>
    </source>
</reference>
<feature type="region of interest" description="Disordered" evidence="1">
    <location>
        <begin position="40"/>
        <end position="67"/>
    </location>
</feature>
<dbReference type="EMBL" id="BSER01000011">
    <property type="protein sequence ID" value="GLJ96432.1"/>
    <property type="molecule type" value="Genomic_DNA"/>
</dbReference>
<accession>A0A9W6HP60</accession>
<reference evidence="2" key="2">
    <citation type="submission" date="2023-01" db="EMBL/GenBank/DDBJ databases">
        <authorList>
            <person name="Sun Q."/>
            <person name="Evtushenko L."/>
        </authorList>
    </citation>
    <scope>NUCLEOTIDE SEQUENCE</scope>
    <source>
        <strain evidence="2">VKM Ac-1940</strain>
    </source>
</reference>
<dbReference type="PROSITE" id="PS51257">
    <property type="entry name" value="PROKAR_LIPOPROTEIN"/>
    <property type="match status" value="1"/>
</dbReference>
<evidence type="ECO:0000256" key="1">
    <source>
        <dbReference type="SAM" id="MobiDB-lite"/>
    </source>
</evidence>
<dbReference type="AlphaFoldDB" id="A0A9W6HP60"/>
<protein>
    <submittedName>
        <fullName evidence="2">Uncharacterized protein</fullName>
    </submittedName>
</protein>
<keyword evidence="3" id="KW-1185">Reference proteome</keyword>
<gene>
    <name evidence="2" type="ORF">GCM10017591_24950</name>
</gene>